<feature type="transmembrane region" description="Helical" evidence="5">
    <location>
        <begin position="308"/>
        <end position="326"/>
    </location>
</feature>
<feature type="transmembrane region" description="Helical" evidence="5">
    <location>
        <begin position="403"/>
        <end position="421"/>
    </location>
</feature>
<feature type="transmembrane region" description="Helical" evidence="5">
    <location>
        <begin position="95"/>
        <end position="113"/>
    </location>
</feature>
<evidence type="ECO:0008006" key="8">
    <source>
        <dbReference type="Google" id="ProtNLM"/>
    </source>
</evidence>
<dbReference type="GO" id="GO:0016020">
    <property type="term" value="C:membrane"/>
    <property type="evidence" value="ECO:0007669"/>
    <property type="project" value="UniProtKB-SubCell"/>
</dbReference>
<dbReference type="InterPro" id="IPR036259">
    <property type="entry name" value="MFS_trans_sf"/>
</dbReference>
<accession>U1Q5N4</accession>
<sequence>MALKLAHIGPVYLRVYAWLTGLVLGAVDAVAAVYVLAHPQWLGHMVACLCLSGILAVLVTPRLAVVTGRRPINFAASLFMLAGACIGMVDAHVARLIAFTLMGLGYGMSWANFPFSVHELSLRGHRRLTPQVTAIIGIGAGLGIAVAWAGWLFNGSYSPTFALVVLAVLSAGLLLLVATLPESPVWYALKGRDEQAFTALKSLHGPLEAAVELDWVRMDSQMLAEQQPLRWADLKLPQVRSSLVTAMILLLAQESPGAVALVVLTPLALVSAGAASWAVGVFALGLALISAVAWVIVTRSWGQRYLRVLFGCIILVLASMTALATLPKLGLDAWDGLLLIILVSASLAVQRWLIYPACHGAIDTRVPPWLVNWQREQSALANALARFVVLGVVALAVEFSFRSLLMALFVFYLWVFMLVMVRMPRELRM</sequence>
<dbReference type="AlphaFoldDB" id="U1Q5N4"/>
<comment type="caution">
    <text evidence="6">The sequence shown here is derived from an EMBL/GenBank/DDBJ whole genome shotgun (WGS) entry which is preliminary data.</text>
</comment>
<dbReference type="Gene3D" id="1.20.1250.20">
    <property type="entry name" value="MFS general substrate transporter like domains"/>
    <property type="match status" value="1"/>
</dbReference>
<feature type="transmembrane region" description="Helical" evidence="5">
    <location>
        <begin position="243"/>
        <end position="269"/>
    </location>
</feature>
<feature type="transmembrane region" description="Helical" evidence="5">
    <location>
        <begin position="72"/>
        <end position="89"/>
    </location>
</feature>
<dbReference type="Pfam" id="PF00083">
    <property type="entry name" value="Sugar_tr"/>
    <property type="match status" value="1"/>
</dbReference>
<feature type="transmembrane region" description="Helical" evidence="5">
    <location>
        <begin position="41"/>
        <end position="60"/>
    </location>
</feature>
<evidence type="ECO:0000313" key="6">
    <source>
        <dbReference type="EMBL" id="ERH17464.1"/>
    </source>
</evidence>
<dbReference type="SUPFAM" id="SSF103473">
    <property type="entry name" value="MFS general substrate transporter"/>
    <property type="match status" value="1"/>
</dbReference>
<evidence type="ECO:0000256" key="4">
    <source>
        <dbReference type="ARBA" id="ARBA00023136"/>
    </source>
</evidence>
<comment type="subcellular location">
    <subcellularLocation>
        <location evidence="1">Membrane</location>
        <topology evidence="1">Multi-pass membrane protein</topology>
    </subcellularLocation>
</comment>
<evidence type="ECO:0000256" key="2">
    <source>
        <dbReference type="ARBA" id="ARBA00022692"/>
    </source>
</evidence>
<feature type="transmembrane region" description="Helical" evidence="5">
    <location>
        <begin position="134"/>
        <end position="153"/>
    </location>
</feature>
<dbReference type="InterPro" id="IPR050360">
    <property type="entry name" value="MFS_Sugar_Transporters"/>
</dbReference>
<evidence type="ECO:0000256" key="1">
    <source>
        <dbReference type="ARBA" id="ARBA00004141"/>
    </source>
</evidence>
<feature type="transmembrane region" description="Helical" evidence="5">
    <location>
        <begin position="275"/>
        <end position="296"/>
    </location>
</feature>
<reference evidence="6 7" key="1">
    <citation type="submission" date="2013-08" db="EMBL/GenBank/DDBJ databases">
        <authorList>
            <person name="Weinstock G."/>
            <person name="Sodergren E."/>
            <person name="Wylie T."/>
            <person name="Fulton L."/>
            <person name="Fulton R."/>
            <person name="Fronick C."/>
            <person name="O'Laughlin M."/>
            <person name="Godfrey J."/>
            <person name="Miner T."/>
            <person name="Herter B."/>
            <person name="Appelbaum E."/>
            <person name="Cordes M."/>
            <person name="Lek S."/>
            <person name="Wollam A."/>
            <person name="Pepin K.H."/>
            <person name="Palsikar V.B."/>
            <person name="Mitreva M."/>
            <person name="Wilson R.K."/>
        </authorList>
    </citation>
    <scope>NUCLEOTIDE SEQUENCE [LARGE SCALE GENOMIC DNA]</scope>
    <source>
        <strain evidence="6 7">F0530</strain>
    </source>
</reference>
<dbReference type="PATRIC" id="fig|1321817.3.peg.446"/>
<name>U1Q5N4_9ACTO</name>
<evidence type="ECO:0000256" key="5">
    <source>
        <dbReference type="SAM" id="Phobius"/>
    </source>
</evidence>
<organism evidence="6 7">
    <name type="scientific">Actinomyces graevenitzii F0530</name>
    <dbReference type="NCBI Taxonomy" id="1321817"/>
    <lineage>
        <taxon>Bacteria</taxon>
        <taxon>Bacillati</taxon>
        <taxon>Actinomycetota</taxon>
        <taxon>Actinomycetes</taxon>
        <taxon>Actinomycetales</taxon>
        <taxon>Actinomycetaceae</taxon>
        <taxon>Actinomyces</taxon>
    </lineage>
</organism>
<gene>
    <name evidence="6" type="ORF">HMPREF1978_00510</name>
</gene>
<dbReference type="PANTHER" id="PTHR48022">
    <property type="entry name" value="PLASTIDIC GLUCOSE TRANSPORTER 4"/>
    <property type="match status" value="1"/>
</dbReference>
<keyword evidence="3 5" id="KW-1133">Transmembrane helix</keyword>
<protein>
    <recommendedName>
        <fullName evidence="8">Transporter, major facilitator family protein</fullName>
    </recommendedName>
</protein>
<keyword evidence="2 5" id="KW-0812">Transmembrane</keyword>
<feature type="transmembrane region" description="Helical" evidence="5">
    <location>
        <begin position="338"/>
        <end position="358"/>
    </location>
</feature>
<dbReference type="HOGENOM" id="CLU_643455_0_0_11"/>
<dbReference type="GO" id="GO:0005351">
    <property type="term" value="F:carbohydrate:proton symporter activity"/>
    <property type="evidence" value="ECO:0007669"/>
    <property type="project" value="TreeGrafter"/>
</dbReference>
<evidence type="ECO:0000256" key="3">
    <source>
        <dbReference type="ARBA" id="ARBA00022989"/>
    </source>
</evidence>
<feature type="transmembrane region" description="Helical" evidence="5">
    <location>
        <begin position="12"/>
        <end position="35"/>
    </location>
</feature>
<proteinExistence type="predicted"/>
<dbReference type="InterPro" id="IPR005828">
    <property type="entry name" value="MFS_sugar_transport-like"/>
</dbReference>
<feature type="transmembrane region" description="Helical" evidence="5">
    <location>
        <begin position="159"/>
        <end position="180"/>
    </location>
</feature>
<evidence type="ECO:0000313" key="7">
    <source>
        <dbReference type="Proteomes" id="UP000016481"/>
    </source>
</evidence>
<dbReference type="EMBL" id="AWSC01000017">
    <property type="protein sequence ID" value="ERH17464.1"/>
    <property type="molecule type" value="Genomic_DNA"/>
</dbReference>
<dbReference type="Proteomes" id="UP000016481">
    <property type="component" value="Unassembled WGS sequence"/>
</dbReference>
<feature type="transmembrane region" description="Helical" evidence="5">
    <location>
        <begin position="379"/>
        <end position="397"/>
    </location>
</feature>
<keyword evidence="4 5" id="KW-0472">Membrane</keyword>
<dbReference type="PANTHER" id="PTHR48022:SF2">
    <property type="entry name" value="PLASTIDIC GLUCOSE TRANSPORTER 4"/>
    <property type="match status" value="1"/>
</dbReference>